<dbReference type="EMBL" id="FNVB01000023">
    <property type="protein sequence ID" value="SEG98852.1"/>
    <property type="molecule type" value="Genomic_DNA"/>
</dbReference>
<sequence length="154" mass="17348">MPRGGARVSSGPAPDPNALRRDRRDDAAGWQILPANGRQGDVPRWPLDYVGTRERDLWRDLWAQPQAVMWERLAQHYEVAMCVRAIVRTEADEAKANDFTVARQFMDSLGLSVNGMLRNRWKVDGAEPEPVTEAAKTAPARRSARDRLKVVADE</sequence>
<proteinExistence type="predicted"/>
<keyword evidence="4" id="KW-1185">Reference proteome</keyword>
<dbReference type="Proteomes" id="UP000236729">
    <property type="component" value="Unassembled WGS sequence"/>
</dbReference>
<gene>
    <name evidence="2" type="ORF">SAMN02982929_07234</name>
    <name evidence="3" type="ORF">SAMN05216506_103144</name>
</gene>
<feature type="compositionally biased region" description="Basic and acidic residues" evidence="1">
    <location>
        <begin position="143"/>
        <end position="154"/>
    </location>
</feature>
<dbReference type="Proteomes" id="UP000199690">
    <property type="component" value="Unassembled WGS sequence"/>
</dbReference>
<feature type="region of interest" description="Disordered" evidence="1">
    <location>
        <begin position="124"/>
        <end position="154"/>
    </location>
</feature>
<evidence type="ECO:0000256" key="1">
    <source>
        <dbReference type="SAM" id="MobiDB-lite"/>
    </source>
</evidence>
<accession>A0A1I1QLA3</accession>
<evidence type="ECO:0000313" key="4">
    <source>
        <dbReference type="Proteomes" id="UP000199690"/>
    </source>
</evidence>
<accession>A0A1H6ELW8</accession>
<organism evidence="2 5">
    <name type="scientific">Saccharopolyspora kobensis</name>
    <dbReference type="NCBI Taxonomy" id="146035"/>
    <lineage>
        <taxon>Bacteria</taxon>
        <taxon>Bacillati</taxon>
        <taxon>Actinomycetota</taxon>
        <taxon>Actinomycetes</taxon>
        <taxon>Pseudonocardiales</taxon>
        <taxon>Pseudonocardiaceae</taxon>
        <taxon>Saccharopolyspora</taxon>
    </lineage>
</organism>
<dbReference type="EMBL" id="FOME01000003">
    <property type="protein sequence ID" value="SFD22829.1"/>
    <property type="molecule type" value="Genomic_DNA"/>
</dbReference>
<feature type="region of interest" description="Disordered" evidence="1">
    <location>
        <begin position="1"/>
        <end position="26"/>
    </location>
</feature>
<dbReference type="AlphaFoldDB" id="A0A1H6ELW8"/>
<dbReference type="RefSeq" id="WP_218161554.1">
    <property type="nucleotide sequence ID" value="NZ_FNVB01000023.1"/>
</dbReference>
<name>A0A1H6ELW8_9PSEU</name>
<evidence type="ECO:0000313" key="2">
    <source>
        <dbReference type="EMBL" id="SEG98852.1"/>
    </source>
</evidence>
<evidence type="ECO:0008006" key="6">
    <source>
        <dbReference type="Google" id="ProtNLM"/>
    </source>
</evidence>
<evidence type="ECO:0000313" key="3">
    <source>
        <dbReference type="EMBL" id="SFD22829.1"/>
    </source>
</evidence>
<reference evidence="2" key="2">
    <citation type="submission" date="2016-10" db="EMBL/GenBank/DDBJ databases">
        <authorList>
            <person name="de Groot N.N."/>
        </authorList>
    </citation>
    <scope>NUCLEOTIDE SEQUENCE [LARGE SCALE GENOMIC DNA]</scope>
    <source>
        <strain evidence="2">ATCC 20501</strain>
    </source>
</reference>
<protein>
    <recommendedName>
        <fullName evidence="6">Terminase small subunit</fullName>
    </recommendedName>
</protein>
<reference evidence="4 5" key="1">
    <citation type="submission" date="2016-10" db="EMBL/GenBank/DDBJ databases">
        <authorList>
            <person name="Varghese N."/>
            <person name="Submissions S."/>
        </authorList>
    </citation>
    <scope>NUCLEOTIDE SEQUENCE [LARGE SCALE GENOMIC DNA]</scope>
    <source>
        <strain evidence="5">ATCC 20501</strain>
        <strain evidence="3 4">CGMCC 4.3529</strain>
    </source>
</reference>
<evidence type="ECO:0000313" key="5">
    <source>
        <dbReference type="Proteomes" id="UP000236729"/>
    </source>
</evidence>